<dbReference type="OrthoDB" id="10502122at2759"/>
<organism evidence="1 2">
    <name type="scientific">Paramuricea clavata</name>
    <name type="common">Red gorgonian</name>
    <name type="synonym">Violescent sea-whip</name>
    <dbReference type="NCBI Taxonomy" id="317549"/>
    <lineage>
        <taxon>Eukaryota</taxon>
        <taxon>Metazoa</taxon>
        <taxon>Cnidaria</taxon>
        <taxon>Anthozoa</taxon>
        <taxon>Octocorallia</taxon>
        <taxon>Malacalcyonacea</taxon>
        <taxon>Plexauridae</taxon>
        <taxon>Paramuricea</taxon>
    </lineage>
</organism>
<gene>
    <name evidence="1" type="ORF">PACLA_8A053971</name>
</gene>
<name>A0A6S7ISP5_PARCT</name>
<dbReference type="AlphaFoldDB" id="A0A6S7ISP5"/>
<protein>
    <submittedName>
        <fullName evidence="1">Uncharacterized protein</fullName>
    </submittedName>
</protein>
<dbReference type="EMBL" id="CACRXK020011936">
    <property type="protein sequence ID" value="CAB4022354.1"/>
    <property type="molecule type" value="Genomic_DNA"/>
</dbReference>
<accession>A0A6S7ISP5</accession>
<reference evidence="1" key="1">
    <citation type="submission" date="2020-04" db="EMBL/GenBank/DDBJ databases">
        <authorList>
            <person name="Alioto T."/>
            <person name="Alioto T."/>
            <person name="Gomez Garrido J."/>
        </authorList>
    </citation>
    <scope>NUCLEOTIDE SEQUENCE</scope>
    <source>
        <strain evidence="1">A484AB</strain>
    </source>
</reference>
<sequence length="178" mass="19778">MCDDAKEHFKLLREPERKSKIKYLGLLSSKLRCKSSFVSPTPGGGVLACTNPSYTNKNPLPVPGENEKVDVPRVRGTGTLTMFCALNGQHYALTCFHVGCATDENRLNAAFNKVEDVQKMCNALPAYESYAKKQQYYFTQGNMENDNVPILFGYDGTDCTGYGGFDNYHFDNESGICL</sequence>
<evidence type="ECO:0000313" key="1">
    <source>
        <dbReference type="EMBL" id="CAB4022354.1"/>
    </source>
</evidence>
<comment type="caution">
    <text evidence="1">The sequence shown here is derived from an EMBL/GenBank/DDBJ whole genome shotgun (WGS) entry which is preliminary data.</text>
</comment>
<proteinExistence type="predicted"/>
<keyword evidence="2" id="KW-1185">Reference proteome</keyword>
<evidence type="ECO:0000313" key="2">
    <source>
        <dbReference type="Proteomes" id="UP001152795"/>
    </source>
</evidence>
<dbReference type="Proteomes" id="UP001152795">
    <property type="component" value="Unassembled WGS sequence"/>
</dbReference>